<name>A0AA48HB23_9RHOB</name>
<gene>
    <name evidence="2" type="ORF">MACH21_06970</name>
</gene>
<keyword evidence="1" id="KW-0812">Transmembrane</keyword>
<dbReference type="AlphaFoldDB" id="A0AA48HB23"/>
<dbReference type="EMBL" id="AP027266">
    <property type="protein sequence ID" value="BDW84520.1"/>
    <property type="molecule type" value="Genomic_DNA"/>
</dbReference>
<dbReference type="KEGG" id="rmai:MACH21_06970"/>
<keyword evidence="1" id="KW-0472">Membrane</keyword>
<dbReference type="Proteomes" id="UP001337723">
    <property type="component" value="Chromosome"/>
</dbReference>
<reference evidence="2 3" key="1">
    <citation type="submission" date="2023-01" db="EMBL/GenBank/DDBJ databases">
        <title>Complete genome sequence of Roseicyclus marinus strain Dej080120_10.</title>
        <authorList>
            <person name="Ueki S."/>
            <person name="Maruyama F."/>
        </authorList>
    </citation>
    <scope>NUCLEOTIDE SEQUENCE [LARGE SCALE GENOMIC DNA]</scope>
    <source>
        <strain evidence="2 3">Dej080120_10</strain>
    </source>
</reference>
<dbReference type="RefSeq" id="WP_338274453.1">
    <property type="nucleotide sequence ID" value="NZ_AP027266.1"/>
</dbReference>
<proteinExistence type="predicted"/>
<evidence type="ECO:0008006" key="4">
    <source>
        <dbReference type="Google" id="ProtNLM"/>
    </source>
</evidence>
<feature type="transmembrane region" description="Helical" evidence="1">
    <location>
        <begin position="18"/>
        <end position="37"/>
    </location>
</feature>
<keyword evidence="3" id="KW-1185">Reference proteome</keyword>
<evidence type="ECO:0000256" key="1">
    <source>
        <dbReference type="SAM" id="Phobius"/>
    </source>
</evidence>
<keyword evidence="1" id="KW-1133">Transmembrane helix</keyword>
<organism evidence="2 3">
    <name type="scientific">Roseicyclus marinus</name>
    <dbReference type="NCBI Taxonomy" id="2161673"/>
    <lineage>
        <taxon>Bacteria</taxon>
        <taxon>Pseudomonadati</taxon>
        <taxon>Pseudomonadota</taxon>
        <taxon>Alphaproteobacteria</taxon>
        <taxon>Rhodobacterales</taxon>
        <taxon>Roseobacteraceae</taxon>
        <taxon>Roseicyclus</taxon>
    </lineage>
</organism>
<sequence length="64" mass="6966">MPITQTHDLHKRRMGRNIGVALSLVGFAAIVFGLTIAKIREGASMEAFDHTPRVSITPPVEPGR</sequence>
<protein>
    <recommendedName>
        <fullName evidence="4">Cytochrome C oxidase assembly protein</fullName>
    </recommendedName>
</protein>
<accession>A0AA48HB23</accession>
<evidence type="ECO:0000313" key="3">
    <source>
        <dbReference type="Proteomes" id="UP001337723"/>
    </source>
</evidence>
<evidence type="ECO:0000313" key="2">
    <source>
        <dbReference type="EMBL" id="BDW84520.1"/>
    </source>
</evidence>